<dbReference type="PROSITE" id="PS51021">
    <property type="entry name" value="BAR"/>
    <property type="match status" value="1"/>
</dbReference>
<reference evidence="13" key="1">
    <citation type="submission" date="2019-08" db="EMBL/GenBank/DDBJ databases">
        <title>The improved chromosome-level genome for the pearl oyster Pinctada fucata martensii using PacBio sequencing and Hi-C.</title>
        <authorList>
            <person name="Zheng Z."/>
        </authorList>
    </citation>
    <scope>NUCLEOTIDE SEQUENCE</scope>
    <source>
        <strain evidence="13">ZZ-2019</strain>
        <tissue evidence="13">Adductor muscle</tissue>
    </source>
</reference>
<proteinExistence type="predicted"/>
<feature type="region of interest" description="Disordered" evidence="9">
    <location>
        <begin position="549"/>
        <end position="626"/>
    </location>
</feature>
<dbReference type="SUPFAM" id="SSF103657">
    <property type="entry name" value="BAR/IMD domain-like"/>
    <property type="match status" value="1"/>
</dbReference>
<dbReference type="PRINTS" id="PR01887">
    <property type="entry name" value="SPECTRNALPHA"/>
</dbReference>
<comment type="caution">
    <text evidence="13">The sequence shown here is derived from an EMBL/GenBank/DDBJ whole genome shotgun (WGS) entry which is preliminary data.</text>
</comment>
<name>A0AA89C647_PINIB</name>
<feature type="compositionally biased region" description="Polar residues" evidence="9">
    <location>
        <begin position="553"/>
        <end position="574"/>
    </location>
</feature>
<dbReference type="GO" id="GO:0005085">
    <property type="term" value="F:guanyl-nucleotide exchange factor activity"/>
    <property type="evidence" value="ECO:0007669"/>
    <property type="project" value="UniProtKB-KW"/>
</dbReference>
<dbReference type="SUPFAM" id="SSF48065">
    <property type="entry name" value="DBL homology domain (DH-domain)"/>
    <property type="match status" value="1"/>
</dbReference>
<evidence type="ECO:0000256" key="6">
    <source>
        <dbReference type="ARBA" id="ARBA00022949"/>
    </source>
</evidence>
<evidence type="ECO:0000259" key="11">
    <source>
        <dbReference type="PROSITE" id="PS50010"/>
    </source>
</evidence>
<dbReference type="InterPro" id="IPR035899">
    <property type="entry name" value="DBL_dom_sf"/>
</dbReference>
<comment type="subcellular location">
    <subcellularLocation>
        <location evidence="1">Cell junction</location>
    </subcellularLocation>
    <subcellularLocation>
        <location evidence="2">Golgi apparatus</location>
        <location evidence="2">Golgi stack</location>
    </subcellularLocation>
</comment>
<evidence type="ECO:0000256" key="4">
    <source>
        <dbReference type="ARBA" id="ARBA00022443"/>
    </source>
</evidence>
<feature type="domain" description="DH" evidence="11">
    <location>
        <begin position="1"/>
        <end position="176"/>
    </location>
</feature>
<dbReference type="Gene3D" id="1.20.1270.60">
    <property type="entry name" value="Arfaptin homology (AH) domain/BAR domain"/>
    <property type="match status" value="1"/>
</dbReference>
<dbReference type="InterPro" id="IPR027267">
    <property type="entry name" value="AH/BAR_dom_sf"/>
</dbReference>
<dbReference type="Pfam" id="PF00621">
    <property type="entry name" value="RhoGEF"/>
    <property type="match status" value="1"/>
</dbReference>
<dbReference type="SMART" id="SM00326">
    <property type="entry name" value="SH3"/>
    <property type="match status" value="2"/>
</dbReference>
<dbReference type="InterPro" id="IPR036028">
    <property type="entry name" value="SH3-like_dom_sf"/>
</dbReference>
<organism evidence="13 14">
    <name type="scientific">Pinctada imbricata</name>
    <name type="common">Atlantic pearl-oyster</name>
    <name type="synonym">Pinctada martensii</name>
    <dbReference type="NCBI Taxonomy" id="66713"/>
    <lineage>
        <taxon>Eukaryota</taxon>
        <taxon>Metazoa</taxon>
        <taxon>Spiralia</taxon>
        <taxon>Lophotrochozoa</taxon>
        <taxon>Mollusca</taxon>
        <taxon>Bivalvia</taxon>
        <taxon>Autobranchia</taxon>
        <taxon>Pteriomorphia</taxon>
        <taxon>Pterioida</taxon>
        <taxon>Pterioidea</taxon>
        <taxon>Pteriidae</taxon>
        <taxon>Pinctada</taxon>
    </lineage>
</organism>
<keyword evidence="5" id="KW-0344">Guanine-nucleotide releasing factor</keyword>
<evidence type="ECO:0000256" key="1">
    <source>
        <dbReference type="ARBA" id="ARBA00004282"/>
    </source>
</evidence>
<dbReference type="CDD" id="cd00160">
    <property type="entry name" value="RhoGEF"/>
    <property type="match status" value="1"/>
</dbReference>
<keyword evidence="4 8" id="KW-0728">SH3 domain</keyword>
<evidence type="ECO:0000259" key="12">
    <source>
        <dbReference type="PROSITE" id="PS51021"/>
    </source>
</evidence>
<dbReference type="GO" id="GO:0070161">
    <property type="term" value="C:anchoring junction"/>
    <property type="evidence" value="ECO:0007669"/>
    <property type="project" value="UniProtKB-SubCell"/>
</dbReference>
<dbReference type="Gene3D" id="2.30.30.40">
    <property type="entry name" value="SH3 Domains"/>
    <property type="match status" value="2"/>
</dbReference>
<dbReference type="Pfam" id="PF14604">
    <property type="entry name" value="SH3_9"/>
    <property type="match status" value="1"/>
</dbReference>
<dbReference type="PANTHER" id="PTHR22834">
    <property type="entry name" value="NUCLEAR FUSION PROTEIN FUS2"/>
    <property type="match status" value="1"/>
</dbReference>
<dbReference type="PROSITE" id="PS00741">
    <property type="entry name" value="DH_1"/>
    <property type="match status" value="1"/>
</dbReference>
<dbReference type="InterPro" id="IPR051492">
    <property type="entry name" value="Dynamin-Rho_GEF"/>
</dbReference>
<dbReference type="Proteomes" id="UP001186944">
    <property type="component" value="Unassembled WGS sequence"/>
</dbReference>
<evidence type="ECO:0000256" key="8">
    <source>
        <dbReference type="PROSITE-ProRule" id="PRU00192"/>
    </source>
</evidence>
<keyword evidence="6" id="KW-0965">Cell junction</keyword>
<feature type="compositionally biased region" description="Polar residues" evidence="9">
    <location>
        <begin position="582"/>
        <end position="619"/>
    </location>
</feature>
<dbReference type="EMBL" id="VSWD01000005">
    <property type="protein sequence ID" value="KAK3102404.1"/>
    <property type="molecule type" value="Genomic_DNA"/>
</dbReference>
<dbReference type="InterPro" id="IPR004148">
    <property type="entry name" value="BAR_dom"/>
</dbReference>
<dbReference type="SUPFAM" id="SSF50044">
    <property type="entry name" value="SH3-domain"/>
    <property type="match status" value="2"/>
</dbReference>
<evidence type="ECO:0000256" key="5">
    <source>
        <dbReference type="ARBA" id="ARBA00022658"/>
    </source>
</evidence>
<evidence type="ECO:0000256" key="7">
    <source>
        <dbReference type="ARBA" id="ARBA00032587"/>
    </source>
</evidence>
<dbReference type="SMART" id="SM00325">
    <property type="entry name" value="RhoGEF"/>
    <property type="match status" value="1"/>
</dbReference>
<dbReference type="GO" id="GO:0005795">
    <property type="term" value="C:Golgi stack"/>
    <property type="evidence" value="ECO:0007669"/>
    <property type="project" value="UniProtKB-SubCell"/>
</dbReference>
<evidence type="ECO:0000259" key="10">
    <source>
        <dbReference type="PROSITE" id="PS50002"/>
    </source>
</evidence>
<evidence type="ECO:0000256" key="2">
    <source>
        <dbReference type="ARBA" id="ARBA00004348"/>
    </source>
</evidence>
<dbReference type="InterPro" id="IPR001331">
    <property type="entry name" value="GDS_CDC24_CS"/>
</dbReference>
<evidence type="ECO:0000313" key="13">
    <source>
        <dbReference type="EMBL" id="KAK3102404.1"/>
    </source>
</evidence>
<dbReference type="Gene3D" id="1.20.900.10">
    <property type="entry name" value="Dbl homology (DH) domain"/>
    <property type="match status" value="1"/>
</dbReference>
<dbReference type="InterPro" id="IPR001452">
    <property type="entry name" value="SH3_domain"/>
</dbReference>
<dbReference type="AlphaFoldDB" id="A0AA89C647"/>
<dbReference type="PANTHER" id="PTHR22834:SF20">
    <property type="entry name" value="SH3 DOMAIN-CONTAINING PROTEIN"/>
    <property type="match status" value="1"/>
</dbReference>
<dbReference type="InterPro" id="IPR000219">
    <property type="entry name" value="DH_dom"/>
</dbReference>
<dbReference type="GO" id="GO:0035556">
    <property type="term" value="P:intracellular signal transduction"/>
    <property type="evidence" value="ECO:0007669"/>
    <property type="project" value="InterPro"/>
</dbReference>
<keyword evidence="14" id="KW-1185">Reference proteome</keyword>
<feature type="domain" description="SH3" evidence="10">
    <location>
        <begin position="493"/>
        <end position="556"/>
    </location>
</feature>
<feature type="domain" description="SH3" evidence="10">
    <location>
        <begin position="659"/>
        <end position="721"/>
    </location>
</feature>
<protein>
    <recommendedName>
        <fullName evidence="3">Dynamin-binding protein</fullName>
    </recommendedName>
    <alternativeName>
        <fullName evidence="7">Scaffold protein Tuba</fullName>
    </alternativeName>
</protein>
<evidence type="ECO:0000256" key="3">
    <source>
        <dbReference type="ARBA" id="ARBA00018186"/>
    </source>
</evidence>
<evidence type="ECO:0000256" key="9">
    <source>
        <dbReference type="SAM" id="MobiDB-lite"/>
    </source>
</evidence>
<gene>
    <name evidence="13" type="ORF">FSP39_011155</name>
</gene>
<dbReference type="SMART" id="SM00721">
    <property type="entry name" value="BAR"/>
    <property type="match status" value="1"/>
</dbReference>
<dbReference type="PROSITE" id="PS50010">
    <property type="entry name" value="DH_2"/>
    <property type="match status" value="1"/>
</dbReference>
<sequence length="721" mass="82083">MQTEKDFLQGLSLCMEVFIDPGAEKHPEVDTDLLLGNMEDIADVSQRLLTQLEAAIQGKEFDQQVIGMCFMTLADDMKNAYAPYCRNHDSVITLIEKYKEEPSISAFLQSQLDKLREKCVVFDLEAILIKPVQRILKYPLLLNELFKSTEDDHPDKPEILAGINAMTDVATAINEYKRRKDLVYKYKKETDASFGDKLAKLSFHTIKKKGSRFKGRLTTNLGFSPQTRDENFENEETRFRQLEKIVKIFVRDVQTFTTQIQDSVSYHENLVADIIDFYDDKQQSPTVQQFQQAQQKIDNTFLPEFLENVSVLVVSPLTKLTQMFDGPTKVIQKRYDKLLDYDNLLRKGKDEKATEKSLSKAKQDYEALNAQLLDELPKLYSLSLSLLQDCVTSFVRAQQEYANSLFLHMSDMLDLPSLLTHGENVVEMFNIQHVAMVDRLSMLSFIPKGFNPKVDAAVKSGDKKLSKRQSLINTDTPNPQLDSQRVFLRQRYSPDQLFRVAQTYTAIDMMDLSLQEGDLVGVVMKKDPMGNRERWFVDNATTKGFVPSHILQLPNSSPQQSHSQLYPSISQPDVPSSPIGVSPQNSNVTPSPIGQYSSATSSPQNTHQTSSPIGQTQKSPKIVPPIGEDELSEELDEMLNEDMTPDISSDYSRDSYIPECEEFYYAEYAFDARNSNEMTMFEGQVVTVLAKHDEEQNTDWWYVDADGHRGYAPAAYLKPMS</sequence>
<accession>A0AA89C647</accession>
<evidence type="ECO:0000313" key="14">
    <source>
        <dbReference type="Proteomes" id="UP001186944"/>
    </source>
</evidence>
<dbReference type="PROSITE" id="PS50002">
    <property type="entry name" value="SH3"/>
    <property type="match status" value="2"/>
</dbReference>
<feature type="domain" description="BAR" evidence="12">
    <location>
        <begin position="217"/>
        <end position="428"/>
    </location>
</feature>
<dbReference type="Pfam" id="PF03114">
    <property type="entry name" value="BAR"/>
    <property type="match status" value="1"/>
</dbReference>